<evidence type="ECO:0000313" key="1">
    <source>
        <dbReference type="EMBL" id="KFM56706.1"/>
    </source>
</evidence>
<dbReference type="Proteomes" id="UP000054359">
    <property type="component" value="Unassembled WGS sequence"/>
</dbReference>
<evidence type="ECO:0000313" key="2">
    <source>
        <dbReference type="Proteomes" id="UP000054359"/>
    </source>
</evidence>
<sequence length="56" mass="6071">MQSSLITITFTPSSSQFVKGNLQAAAQPHGKVLNIVQIMGDTIQHVQNHSSVVPQR</sequence>
<gene>
    <name evidence="1" type="ORF">X975_25826</name>
</gene>
<reference evidence="1 2" key="1">
    <citation type="submission" date="2013-11" db="EMBL/GenBank/DDBJ databases">
        <title>Genome sequencing of Stegodyphus mimosarum.</title>
        <authorList>
            <person name="Bechsgaard J."/>
        </authorList>
    </citation>
    <scope>NUCLEOTIDE SEQUENCE [LARGE SCALE GENOMIC DNA]</scope>
</reference>
<organism evidence="1 2">
    <name type="scientific">Stegodyphus mimosarum</name>
    <name type="common">African social velvet spider</name>
    <dbReference type="NCBI Taxonomy" id="407821"/>
    <lineage>
        <taxon>Eukaryota</taxon>
        <taxon>Metazoa</taxon>
        <taxon>Ecdysozoa</taxon>
        <taxon>Arthropoda</taxon>
        <taxon>Chelicerata</taxon>
        <taxon>Arachnida</taxon>
        <taxon>Araneae</taxon>
        <taxon>Araneomorphae</taxon>
        <taxon>Entelegynae</taxon>
        <taxon>Eresoidea</taxon>
        <taxon>Eresidae</taxon>
        <taxon>Stegodyphus</taxon>
    </lineage>
</organism>
<proteinExistence type="predicted"/>
<feature type="non-terminal residue" evidence="1">
    <location>
        <position position="56"/>
    </location>
</feature>
<keyword evidence="2" id="KW-1185">Reference proteome</keyword>
<dbReference type="EMBL" id="KK112089">
    <property type="protein sequence ID" value="KFM56706.1"/>
    <property type="molecule type" value="Genomic_DNA"/>
</dbReference>
<dbReference type="AlphaFoldDB" id="A0A087SV17"/>
<accession>A0A087SV17</accession>
<name>A0A087SV17_STEMI</name>
<protein>
    <submittedName>
        <fullName evidence="1">Uncharacterized protein</fullName>
    </submittedName>
</protein>